<dbReference type="SUPFAM" id="SSF56672">
    <property type="entry name" value="DNA/RNA polymerases"/>
    <property type="match status" value="1"/>
</dbReference>
<evidence type="ECO:0000256" key="1">
    <source>
        <dbReference type="SAM" id="MobiDB-lite"/>
    </source>
</evidence>
<evidence type="ECO:0000313" key="4">
    <source>
        <dbReference type="EMBL" id="KAK2714317.1"/>
    </source>
</evidence>
<dbReference type="Proteomes" id="UP001187531">
    <property type="component" value="Unassembled WGS sequence"/>
</dbReference>
<dbReference type="InterPro" id="IPR043502">
    <property type="entry name" value="DNA/RNA_pol_sf"/>
</dbReference>
<gene>
    <name evidence="4" type="ORF">QYM36_008771</name>
</gene>
<proteinExistence type="predicted"/>
<comment type="caution">
    <text evidence="4">The sequence shown here is derived from an EMBL/GenBank/DDBJ whole genome shotgun (WGS) entry which is preliminary data.</text>
</comment>
<feature type="non-terminal residue" evidence="4">
    <location>
        <position position="499"/>
    </location>
</feature>
<feature type="signal peptide" evidence="2">
    <location>
        <begin position="1"/>
        <end position="21"/>
    </location>
</feature>
<organism evidence="4 5">
    <name type="scientific">Artemia franciscana</name>
    <name type="common">Brine shrimp</name>
    <name type="synonym">Artemia sanfranciscana</name>
    <dbReference type="NCBI Taxonomy" id="6661"/>
    <lineage>
        <taxon>Eukaryota</taxon>
        <taxon>Metazoa</taxon>
        <taxon>Ecdysozoa</taxon>
        <taxon>Arthropoda</taxon>
        <taxon>Crustacea</taxon>
        <taxon>Branchiopoda</taxon>
        <taxon>Anostraca</taxon>
        <taxon>Artemiidae</taxon>
        <taxon>Artemia</taxon>
    </lineage>
</organism>
<feature type="non-terminal residue" evidence="4">
    <location>
        <position position="1"/>
    </location>
</feature>
<dbReference type="PANTHER" id="PTHR47027">
    <property type="entry name" value="REVERSE TRANSCRIPTASE DOMAIN-CONTAINING PROTEIN"/>
    <property type="match status" value="1"/>
</dbReference>
<dbReference type="AlphaFoldDB" id="A0AA88I1C2"/>
<sequence length="499" mass="55260">NFLSILIPIIVLLCNKVLRSGQWPSAWKTSLFIPLFKRGNPKAHENYRLIALVPALSKVLEKILDTRLSNWLNTNNLIHEEQGGFRTGYGTTDSVFILKALIDKYGKGKTCLYVGFLDLHKAFDSVDRELLKDAMLNIGLPHSFVRLIVSMYTCVSGIIQVGNRFSKLFDIKRGVKQGSTLSPKLFNIFINDVVNFLENRWAPKVSLGTQKLSLLLFADDIALVANKPQDLQTLLNLIEEYLHIKKLRLNTEKSEVVIFKKRKVGDDEKYTFKFNNKELFISKRIKYLGFILSENGSLRSHVDEIIKRGDILKSSCSCKVKLPEKLEVAHTIILLARVVVHSLLNASADLTLIQQRLRSSSSEFTVTRPRLLAVNSTGSAGSGGSAHLPVGACANSSGTSPVGGASTNGNSQDGIDFRDVPSPVSGNQNNMPSSINSLLDAQGDLGTLKDRTLDKHEGGLTLRHVSNVTIDDLIQLGGPLTEDSLVKTLQARFSFHKYF</sequence>
<keyword evidence="2" id="KW-0732">Signal</keyword>
<feature type="chain" id="PRO_5041738271" description="Reverse transcriptase domain-containing protein" evidence="2">
    <location>
        <begin position="22"/>
        <end position="499"/>
    </location>
</feature>
<feature type="domain" description="Reverse transcriptase" evidence="3">
    <location>
        <begin position="16"/>
        <end position="292"/>
    </location>
</feature>
<dbReference type="GO" id="GO:0071897">
    <property type="term" value="P:DNA biosynthetic process"/>
    <property type="evidence" value="ECO:0007669"/>
    <property type="project" value="UniProtKB-ARBA"/>
</dbReference>
<evidence type="ECO:0000313" key="5">
    <source>
        <dbReference type="Proteomes" id="UP001187531"/>
    </source>
</evidence>
<dbReference type="InterPro" id="IPR043128">
    <property type="entry name" value="Rev_trsase/Diguanyl_cyclase"/>
</dbReference>
<dbReference type="Gene3D" id="3.30.70.270">
    <property type="match status" value="1"/>
</dbReference>
<dbReference type="CDD" id="cd01650">
    <property type="entry name" value="RT_nLTR_like"/>
    <property type="match status" value="1"/>
</dbReference>
<evidence type="ECO:0000256" key="2">
    <source>
        <dbReference type="SAM" id="SignalP"/>
    </source>
</evidence>
<accession>A0AA88I1C2</accession>
<keyword evidence="5" id="KW-1185">Reference proteome</keyword>
<dbReference type="PANTHER" id="PTHR47027:SF20">
    <property type="entry name" value="REVERSE TRANSCRIPTASE-LIKE PROTEIN WITH RNA-DIRECTED DNA POLYMERASE DOMAIN"/>
    <property type="match status" value="1"/>
</dbReference>
<dbReference type="EMBL" id="JAVRJZ010000013">
    <property type="protein sequence ID" value="KAK2714317.1"/>
    <property type="molecule type" value="Genomic_DNA"/>
</dbReference>
<reference evidence="4" key="1">
    <citation type="submission" date="2023-07" db="EMBL/GenBank/DDBJ databases">
        <title>Chromosome-level genome assembly of Artemia franciscana.</title>
        <authorList>
            <person name="Jo E."/>
        </authorList>
    </citation>
    <scope>NUCLEOTIDE SEQUENCE</scope>
    <source>
        <tissue evidence="4">Whole body</tissue>
    </source>
</reference>
<feature type="region of interest" description="Disordered" evidence="1">
    <location>
        <begin position="396"/>
        <end position="437"/>
    </location>
</feature>
<evidence type="ECO:0000259" key="3">
    <source>
        <dbReference type="PROSITE" id="PS50878"/>
    </source>
</evidence>
<name>A0AA88I1C2_ARTSF</name>
<feature type="compositionally biased region" description="Polar residues" evidence="1">
    <location>
        <begin position="424"/>
        <end position="437"/>
    </location>
</feature>
<dbReference type="PROSITE" id="PS50878">
    <property type="entry name" value="RT_POL"/>
    <property type="match status" value="1"/>
</dbReference>
<dbReference type="InterPro" id="IPR000477">
    <property type="entry name" value="RT_dom"/>
</dbReference>
<dbReference type="Pfam" id="PF00078">
    <property type="entry name" value="RVT_1"/>
    <property type="match status" value="1"/>
</dbReference>
<protein>
    <recommendedName>
        <fullName evidence="3">Reverse transcriptase domain-containing protein</fullName>
    </recommendedName>
</protein>
<feature type="compositionally biased region" description="Polar residues" evidence="1">
    <location>
        <begin position="396"/>
        <end position="413"/>
    </location>
</feature>